<dbReference type="AlphaFoldDB" id="A0A0G9H6P2"/>
<accession>A0A0G9H6P2</accession>
<keyword evidence="2" id="KW-1185">Reference proteome</keyword>
<proteinExistence type="predicted"/>
<sequence length="154" mass="17162">MESNILPSNIPINITYMQPIPGISDFSYGTSSSMTTWRAAAERYVTSRGIRRTWKNKYVLVTRLRPAKGKLGQAIPAGGVAIAGLTGPYSVIAHELGHLFGARHADAEWRWGWWPCTTNMHFDNAALLANCYQYSATNVTRIQNYVDLKGYIPP</sequence>
<protein>
    <submittedName>
        <fullName evidence="1">Uncharacterized protein</fullName>
    </submittedName>
</protein>
<gene>
    <name evidence="1" type="ORF">BJI69_02995</name>
</gene>
<dbReference type="EMBL" id="CP017480">
    <property type="protein sequence ID" value="APG02974.1"/>
    <property type="molecule type" value="Genomic_DNA"/>
</dbReference>
<dbReference type="KEGG" id="lrz:BJI69_02995"/>
<dbReference type="RefSeq" id="WP_052767384.1">
    <property type="nucleotide sequence ID" value="NZ_CP017480.1"/>
</dbReference>
<dbReference type="Gene3D" id="3.40.390.10">
    <property type="entry name" value="Collagenase (Catalytic Domain)"/>
    <property type="match status" value="1"/>
</dbReference>
<dbReference type="Proteomes" id="UP000182987">
    <property type="component" value="Chromosome"/>
</dbReference>
<evidence type="ECO:0000313" key="2">
    <source>
        <dbReference type="Proteomes" id="UP000182987"/>
    </source>
</evidence>
<dbReference type="OrthoDB" id="5951339at2"/>
<dbReference type="STRING" id="1440763.BJI69_02995"/>
<dbReference type="SUPFAM" id="SSF55486">
    <property type="entry name" value="Metalloproteases ('zincins'), catalytic domain"/>
    <property type="match status" value="1"/>
</dbReference>
<organism evidence="1 2">
    <name type="scientific">Luteibacter rhizovicinus DSM 16549</name>
    <dbReference type="NCBI Taxonomy" id="1440763"/>
    <lineage>
        <taxon>Bacteria</taxon>
        <taxon>Pseudomonadati</taxon>
        <taxon>Pseudomonadota</taxon>
        <taxon>Gammaproteobacteria</taxon>
        <taxon>Lysobacterales</taxon>
        <taxon>Rhodanobacteraceae</taxon>
        <taxon>Luteibacter</taxon>
    </lineage>
</organism>
<name>A0A0G9H6P2_9GAMM</name>
<dbReference type="InterPro" id="IPR024079">
    <property type="entry name" value="MetalloPept_cat_dom_sf"/>
</dbReference>
<evidence type="ECO:0000313" key="1">
    <source>
        <dbReference type="EMBL" id="APG02974.1"/>
    </source>
</evidence>
<dbReference type="PATRIC" id="fig|1440763.5.peg.4112"/>
<reference evidence="2" key="1">
    <citation type="submission" date="2016-09" db="EMBL/GenBank/DDBJ databases">
        <authorList>
            <person name="Lysoe E."/>
        </authorList>
    </citation>
    <scope>NUCLEOTIDE SEQUENCE [LARGE SCALE GENOMIC DNA]</scope>
    <source>
        <strain evidence="2">LJ96T</strain>
    </source>
</reference>
<dbReference type="GO" id="GO:0008237">
    <property type="term" value="F:metallopeptidase activity"/>
    <property type="evidence" value="ECO:0007669"/>
    <property type="project" value="InterPro"/>
</dbReference>